<proteinExistence type="predicted"/>
<dbReference type="EMBL" id="KQ030633">
    <property type="protein sequence ID" value="KJZ70314.1"/>
    <property type="molecule type" value="Genomic_DNA"/>
</dbReference>
<evidence type="ECO:0000256" key="1">
    <source>
        <dbReference type="ARBA" id="ARBA00022574"/>
    </source>
</evidence>
<dbReference type="OrthoDB" id="4925040at2759"/>
<dbReference type="PROSITE" id="PS50082">
    <property type="entry name" value="WD_REPEATS_2"/>
    <property type="match status" value="12"/>
</dbReference>
<feature type="domain" description="NACHT" evidence="4">
    <location>
        <begin position="86"/>
        <end position="205"/>
    </location>
</feature>
<evidence type="ECO:0000259" key="4">
    <source>
        <dbReference type="PROSITE" id="PS50837"/>
    </source>
</evidence>
<feature type="repeat" description="WD" evidence="3">
    <location>
        <begin position="605"/>
        <end position="646"/>
    </location>
</feature>
<dbReference type="InterPro" id="IPR019775">
    <property type="entry name" value="WD40_repeat_CS"/>
</dbReference>
<accession>A0A0F8A2F8</accession>
<gene>
    <name evidence="5" type="ORF">HIM_10282</name>
</gene>
<evidence type="ECO:0000256" key="2">
    <source>
        <dbReference type="ARBA" id="ARBA00022737"/>
    </source>
</evidence>
<evidence type="ECO:0000313" key="6">
    <source>
        <dbReference type="Proteomes" id="UP000054481"/>
    </source>
</evidence>
<keyword evidence="2" id="KW-0677">Repeat</keyword>
<evidence type="ECO:0000313" key="5">
    <source>
        <dbReference type="EMBL" id="KJZ70314.1"/>
    </source>
</evidence>
<dbReference type="PANTHER" id="PTHR19879:SF9">
    <property type="entry name" value="TRANSCRIPTION INITIATION FACTOR TFIID SUBUNIT 5"/>
    <property type="match status" value="1"/>
</dbReference>
<dbReference type="SMART" id="SM00320">
    <property type="entry name" value="WD40"/>
    <property type="match status" value="13"/>
</dbReference>
<reference evidence="5 6" key="1">
    <citation type="journal article" date="2014" name="Genome Biol. Evol.">
        <title>Comparative genomics and transcriptomics analyses reveal divergent lifestyle features of nematode endoparasitic fungus Hirsutella minnesotensis.</title>
        <authorList>
            <person name="Lai Y."/>
            <person name="Liu K."/>
            <person name="Zhang X."/>
            <person name="Zhang X."/>
            <person name="Li K."/>
            <person name="Wang N."/>
            <person name="Shu C."/>
            <person name="Wu Y."/>
            <person name="Wang C."/>
            <person name="Bushley K.E."/>
            <person name="Xiang M."/>
            <person name="Liu X."/>
        </authorList>
    </citation>
    <scope>NUCLEOTIDE SEQUENCE [LARGE SCALE GENOMIC DNA]</scope>
    <source>
        <strain evidence="5 6">3608</strain>
    </source>
</reference>
<keyword evidence="6" id="KW-1185">Reference proteome</keyword>
<dbReference type="InterPro" id="IPR001680">
    <property type="entry name" value="WD40_rpt"/>
</dbReference>
<feature type="repeat" description="WD" evidence="3">
    <location>
        <begin position="731"/>
        <end position="772"/>
    </location>
</feature>
<organism evidence="5 6">
    <name type="scientific">Hirsutella minnesotensis 3608</name>
    <dbReference type="NCBI Taxonomy" id="1043627"/>
    <lineage>
        <taxon>Eukaryota</taxon>
        <taxon>Fungi</taxon>
        <taxon>Dikarya</taxon>
        <taxon>Ascomycota</taxon>
        <taxon>Pezizomycotina</taxon>
        <taxon>Sordariomycetes</taxon>
        <taxon>Hypocreomycetidae</taxon>
        <taxon>Hypocreales</taxon>
        <taxon>Ophiocordycipitaceae</taxon>
        <taxon>Hirsutella</taxon>
    </lineage>
</organism>
<dbReference type="Pfam" id="PF24883">
    <property type="entry name" value="NPHP3_N"/>
    <property type="match status" value="1"/>
</dbReference>
<dbReference type="PANTHER" id="PTHR19879">
    <property type="entry name" value="TRANSCRIPTION INITIATION FACTOR TFIID"/>
    <property type="match status" value="1"/>
</dbReference>
<dbReference type="SUPFAM" id="SSF50978">
    <property type="entry name" value="WD40 repeat-like"/>
    <property type="match status" value="2"/>
</dbReference>
<dbReference type="AlphaFoldDB" id="A0A0F8A2F8"/>
<dbReference type="InterPro" id="IPR015943">
    <property type="entry name" value="WD40/YVTN_repeat-like_dom_sf"/>
</dbReference>
<feature type="repeat" description="WD" evidence="3">
    <location>
        <begin position="802"/>
        <end position="843"/>
    </location>
</feature>
<dbReference type="PROSITE" id="PS50294">
    <property type="entry name" value="WD_REPEATS_REGION"/>
    <property type="match status" value="12"/>
</dbReference>
<dbReference type="InterPro" id="IPR056884">
    <property type="entry name" value="NPHP3-like_N"/>
</dbReference>
<feature type="repeat" description="WD" evidence="3">
    <location>
        <begin position="563"/>
        <end position="604"/>
    </location>
</feature>
<dbReference type="InterPro" id="IPR020472">
    <property type="entry name" value="WD40_PAC1"/>
</dbReference>
<dbReference type="SUPFAM" id="SSF52540">
    <property type="entry name" value="P-loop containing nucleoside triphosphate hydrolases"/>
    <property type="match status" value="1"/>
</dbReference>
<feature type="repeat" description="WD" evidence="3">
    <location>
        <begin position="437"/>
        <end position="478"/>
    </location>
</feature>
<dbReference type="PROSITE" id="PS50837">
    <property type="entry name" value="NACHT"/>
    <property type="match status" value="1"/>
</dbReference>
<name>A0A0F8A2F8_9HYPO</name>
<protein>
    <recommendedName>
        <fullName evidence="4">NACHT domain-containing protein</fullName>
    </recommendedName>
</protein>
<dbReference type="InterPro" id="IPR027417">
    <property type="entry name" value="P-loop_NTPase"/>
</dbReference>
<dbReference type="SUPFAM" id="SSF50960">
    <property type="entry name" value="TolB, C-terminal domain"/>
    <property type="match status" value="1"/>
</dbReference>
<keyword evidence="1 3" id="KW-0853">WD repeat</keyword>
<dbReference type="Gene3D" id="2.130.10.10">
    <property type="entry name" value="YVTN repeat-like/Quinoprotein amine dehydrogenase"/>
    <property type="match status" value="6"/>
</dbReference>
<dbReference type="PRINTS" id="PR00320">
    <property type="entry name" value="GPROTEINBRPT"/>
</dbReference>
<dbReference type="InterPro" id="IPR007111">
    <property type="entry name" value="NACHT_NTPase"/>
</dbReference>
<sequence>MQPVVKNKFTFHNYDGSKIVSQGFNQNAETDILRDLRVVDPAVDMKKIENKKDRLLADTYKWILDTDQYACFSRWNDAQPDRDPCQLLWIKGHAGTGKTMLLIGIIRELENKYKSDSLAPSLSYFFCQGTDTTLNNATATLRSLVWMLLVKQRHLISHVREEYDVSGPTLFKDGHAFYALSEAFQRMLNDPNMSPVLFVIDALDECDRTKPGIENVEEVDPQDCKRVLVCAALAFRPLSLCELIALAGLPPKITVRAIELCGSFLAAREETVFLIHQSAKDYLDGNFEDRLQQSGTAQGHADMGRRSIEAMSSVLKHNMYDLDYGFKRENMKAPEPDPLAPIGYSCVFWADHFFESGETSSCKRQLSDDGAVFRFLKEQTVRLWDPATGAHRQTLEGHGDSVTAVAFLSHGKTLASASEDRTVRLWDPATGVHRQTLEGHRGEVTAVAFSPDGKTLASASGDRTVRLWDPATGAHRQTLEGHGDSVTAVAFLSHGKTLASASEDRTVRLWDPATGVHRQTLEGHRGEVTAVAFSPDGKTLASASGDRTVRLWDPATGAHRQTLEGHGDSVTAVAFLSHGKTLASASEDRTVRLWDPATGVHRQTLEGHRGEVTAVAFSPDGKTLASASGDRTVRLWDPATGAHRQTLEGHGDSVTAVAFLSHGKTLASASEDRTVRLWDPATGVHRQTLEGHRGEVTAVAFSPDGKTLASASGDRTVRLWDPATGAHRQTLEGHGDSVTAVAFLSHGKTLASASEDRTVRLWDPATGVHRQTLEGHRGEVTAVAFSPDGKTLASASRDRTTLEGHGDSVWAVAFSPDGKTLASASRDRTVRLWDAATGAHRQTLEGHGDWVTAVAFSRDGKTLASASDDRTVRLWDPATGAHRQTLEGHGDQVSAVAFSPDGRYLTTNFGSLRLSFTSALSDQHRDKHPTVHSLYVDNEWITVDGKRCLWLPSDYRSPEVAVHGNTIVLGRRSGGLTFLETKVA</sequence>
<evidence type="ECO:0000256" key="3">
    <source>
        <dbReference type="PROSITE-ProRule" id="PRU00221"/>
    </source>
</evidence>
<feature type="repeat" description="WD" evidence="3">
    <location>
        <begin position="521"/>
        <end position="562"/>
    </location>
</feature>
<feature type="repeat" description="WD" evidence="3">
    <location>
        <begin position="647"/>
        <end position="688"/>
    </location>
</feature>
<feature type="repeat" description="WD" evidence="3">
    <location>
        <begin position="689"/>
        <end position="730"/>
    </location>
</feature>
<feature type="repeat" description="WD" evidence="3">
    <location>
        <begin position="479"/>
        <end position="520"/>
    </location>
</feature>
<dbReference type="PROSITE" id="PS00678">
    <property type="entry name" value="WD_REPEATS_1"/>
    <property type="match status" value="1"/>
</dbReference>
<dbReference type="InterPro" id="IPR036322">
    <property type="entry name" value="WD40_repeat_dom_sf"/>
</dbReference>
<dbReference type="Proteomes" id="UP000054481">
    <property type="component" value="Unassembled WGS sequence"/>
</dbReference>
<feature type="repeat" description="WD" evidence="3">
    <location>
        <begin position="395"/>
        <end position="436"/>
    </location>
</feature>
<dbReference type="Gene3D" id="3.40.50.300">
    <property type="entry name" value="P-loop containing nucleotide triphosphate hydrolases"/>
    <property type="match status" value="1"/>
</dbReference>
<feature type="repeat" description="WD" evidence="3">
    <location>
        <begin position="844"/>
        <end position="885"/>
    </location>
</feature>
<dbReference type="CDD" id="cd00200">
    <property type="entry name" value="WD40"/>
    <property type="match status" value="2"/>
</dbReference>
<feature type="repeat" description="WD" evidence="3">
    <location>
        <begin position="773"/>
        <end position="800"/>
    </location>
</feature>
<dbReference type="Pfam" id="PF00400">
    <property type="entry name" value="WD40"/>
    <property type="match status" value="12"/>
</dbReference>